<reference evidence="2" key="1">
    <citation type="journal article" date="2015" name="Nature">
        <title>Complex archaea that bridge the gap between prokaryotes and eukaryotes.</title>
        <authorList>
            <person name="Spang A."/>
            <person name="Saw J.H."/>
            <person name="Jorgensen S.L."/>
            <person name="Zaremba-Niedzwiedzka K."/>
            <person name="Martijn J."/>
            <person name="Lind A.E."/>
            <person name="van Eijk R."/>
            <person name="Schleper C."/>
            <person name="Guy L."/>
            <person name="Ettema T.J."/>
        </authorList>
    </citation>
    <scope>NUCLEOTIDE SEQUENCE</scope>
</reference>
<dbReference type="SUPFAM" id="SSF102712">
    <property type="entry name" value="JAB1/MPN domain"/>
    <property type="match status" value="1"/>
</dbReference>
<feature type="domain" description="JAB1/MPN/MOV34 metalloenzyme" evidence="1">
    <location>
        <begin position="9"/>
        <end position="161"/>
    </location>
</feature>
<sequence length="468" mass="53413">MGRIVGKGKVIIKPLAYYNMLLHVLRFGNKMIPPDQCVEVMSILIGYVEGDGYVKDVIIEDAIPISHGSSVEVAFSINDYIYFEKIMRMFEQEGSNRFMVGWMHSHPNLFKYQIYFSSTDVKNQLSWQNDLNPSGIALVFDHAVLNIPENMGFKAIRLSDPSLGVSSKFHEVKNIIVEPPDSLDFYYKVVELINSIYLKEPLLLEINETPNIFGDIKIPDLAELSFKKPELNASKIVHSFQTGINQFLELSISPLIHYINNLSENITSLIETYNVQMRTDIIKIKESINTGIDKIQKKFKDDLNSNLFEAEGYVDDNLDHLDEDREEIYKIINLLNEEFKEKLKSSIEDRIKVVLDEFSADFNEMVDKIFEIKKSGFANSEKIENSQKSLNQLSEKISTLNDLTTNNLSEILTNISGNTTKKNNKIYGSIINLNKISKSIISDLKAGMLILEGTKTPILEKIKKLEME</sequence>
<gene>
    <name evidence="2" type="ORF">LCGC14_0628240</name>
</gene>
<dbReference type="SUPFAM" id="SSF58113">
    <property type="entry name" value="Apolipoprotein A-I"/>
    <property type="match status" value="1"/>
</dbReference>
<dbReference type="InterPro" id="IPR000555">
    <property type="entry name" value="JAMM/MPN+_dom"/>
</dbReference>
<proteinExistence type="predicted"/>
<organism evidence="2">
    <name type="scientific">marine sediment metagenome</name>
    <dbReference type="NCBI Taxonomy" id="412755"/>
    <lineage>
        <taxon>unclassified sequences</taxon>
        <taxon>metagenomes</taxon>
        <taxon>ecological metagenomes</taxon>
    </lineage>
</organism>
<name>A0A0F9R2Q2_9ZZZZ</name>
<dbReference type="GO" id="GO:0008237">
    <property type="term" value="F:metallopeptidase activity"/>
    <property type="evidence" value="ECO:0007669"/>
    <property type="project" value="InterPro"/>
</dbReference>
<dbReference type="EMBL" id="LAZR01001091">
    <property type="protein sequence ID" value="KKN50865.1"/>
    <property type="molecule type" value="Genomic_DNA"/>
</dbReference>
<dbReference type="Gene3D" id="3.40.140.10">
    <property type="entry name" value="Cytidine Deaminase, domain 2"/>
    <property type="match status" value="1"/>
</dbReference>
<dbReference type="Pfam" id="PF01398">
    <property type="entry name" value="JAB"/>
    <property type="match status" value="1"/>
</dbReference>
<evidence type="ECO:0000313" key="2">
    <source>
        <dbReference type="EMBL" id="KKN50865.1"/>
    </source>
</evidence>
<feature type="non-terminal residue" evidence="2">
    <location>
        <position position="468"/>
    </location>
</feature>
<accession>A0A0F9R2Q2</accession>
<dbReference type="SMART" id="SM00232">
    <property type="entry name" value="JAB_MPN"/>
    <property type="match status" value="1"/>
</dbReference>
<protein>
    <recommendedName>
        <fullName evidence="1">JAB1/MPN/MOV34 metalloenzyme domain-containing protein</fullName>
    </recommendedName>
</protein>
<dbReference type="AlphaFoldDB" id="A0A0F9R2Q2"/>
<evidence type="ECO:0000259" key="1">
    <source>
        <dbReference type="SMART" id="SM00232"/>
    </source>
</evidence>
<comment type="caution">
    <text evidence="2">The sequence shown here is derived from an EMBL/GenBank/DDBJ whole genome shotgun (WGS) entry which is preliminary data.</text>
</comment>